<name>A0A4R4AE07_MARGR</name>
<dbReference type="PANTHER" id="PTHR36573:SF1">
    <property type="entry name" value="INTERMEMBRANE PHOSPHOLIPID TRANSPORT SYSTEM BINDING PROTEIN MLAC"/>
    <property type="match status" value="1"/>
</dbReference>
<organism evidence="2 3">
    <name type="scientific">Marichromatium gracile</name>
    <name type="common">Chromatium gracile</name>
    <dbReference type="NCBI Taxonomy" id="1048"/>
    <lineage>
        <taxon>Bacteria</taxon>
        <taxon>Pseudomonadati</taxon>
        <taxon>Pseudomonadota</taxon>
        <taxon>Gammaproteobacteria</taxon>
        <taxon>Chromatiales</taxon>
        <taxon>Chromatiaceae</taxon>
        <taxon>Marichromatium</taxon>
    </lineage>
</organism>
<feature type="signal peptide" evidence="1">
    <location>
        <begin position="1"/>
        <end position="25"/>
    </location>
</feature>
<accession>A0A4R4AE07</accession>
<comment type="caution">
    <text evidence="2">The sequence shown here is derived from an EMBL/GenBank/DDBJ whole genome shotgun (WGS) entry which is preliminary data.</text>
</comment>
<reference evidence="2 3" key="1">
    <citation type="submission" date="2019-03" db="EMBL/GenBank/DDBJ databases">
        <title>Genomic Encyclopedia of Type Strains, Phase IV (KMG-IV): sequencing the most valuable type-strain genomes for metagenomic binning, comparative biology and taxonomic classification.</title>
        <authorList>
            <person name="Goeker M."/>
        </authorList>
    </citation>
    <scope>NUCLEOTIDE SEQUENCE [LARGE SCALE GENOMIC DNA]</scope>
    <source>
        <strain evidence="2 3">DSM 203</strain>
    </source>
</reference>
<dbReference type="Pfam" id="PF05494">
    <property type="entry name" value="MlaC"/>
    <property type="match status" value="1"/>
</dbReference>
<protein>
    <submittedName>
        <fullName evidence="2">Phospholipid transport system substrate-binding protein</fullName>
    </submittedName>
</protein>
<dbReference type="InterPro" id="IPR008869">
    <property type="entry name" value="MlaC/ttg2D"/>
</dbReference>
<dbReference type="AlphaFoldDB" id="A0A4R4AE07"/>
<dbReference type="EMBL" id="SMDC01000003">
    <property type="protein sequence ID" value="TCW36886.1"/>
    <property type="molecule type" value="Genomic_DNA"/>
</dbReference>
<dbReference type="Gene3D" id="3.10.450.710">
    <property type="entry name" value="Tgt2/MlaC"/>
    <property type="match status" value="1"/>
</dbReference>
<sequence length="206" mass="23173">MLRQRHFLLLVTLVLASLGSGLASAAQESATALVERTTMRMLDTLEQRRAEIERDPSLIYGLLEDQVAPHFDFVRITQGAVGRYWREASQAQRQRLVDSFKQVLIRTYARSLLSYSGEEIRYLPVRPSSRPNMVTVATEVQQSGGSPIPVDYRMYDGGSGWKVYDVVISNASLVGNYRSDFATEIQRSGIDGLIARLEDMNLKGRE</sequence>
<gene>
    <name evidence="2" type="ORF">EDC29_10378</name>
</gene>
<dbReference type="PIRSF" id="PIRSF004649">
    <property type="entry name" value="MlaC"/>
    <property type="match status" value="1"/>
</dbReference>
<dbReference type="Proteomes" id="UP000295247">
    <property type="component" value="Unassembled WGS sequence"/>
</dbReference>
<dbReference type="PANTHER" id="PTHR36573">
    <property type="entry name" value="INTERMEMBRANE PHOSPHOLIPID TRANSPORT SYSTEM BINDING PROTEIN MLAC"/>
    <property type="match status" value="1"/>
</dbReference>
<evidence type="ECO:0000313" key="2">
    <source>
        <dbReference type="EMBL" id="TCW36886.1"/>
    </source>
</evidence>
<evidence type="ECO:0000256" key="1">
    <source>
        <dbReference type="SAM" id="SignalP"/>
    </source>
</evidence>
<evidence type="ECO:0000313" key="3">
    <source>
        <dbReference type="Proteomes" id="UP000295247"/>
    </source>
</evidence>
<dbReference type="RefSeq" id="WP_123139528.1">
    <property type="nucleotide sequence ID" value="NZ_NRRH01000014.1"/>
</dbReference>
<feature type="chain" id="PRO_5020651189" evidence="1">
    <location>
        <begin position="26"/>
        <end position="206"/>
    </location>
</feature>
<keyword evidence="1" id="KW-0732">Signal</keyword>
<proteinExistence type="predicted"/>
<dbReference type="InterPro" id="IPR042245">
    <property type="entry name" value="Tgt2/MlaC_sf"/>
</dbReference>